<keyword evidence="3" id="KW-0812">Transmembrane</keyword>
<sequence>MADGSAGRLGDPAATAPAVPLRRGLTLRLGLIALAVALLVSLLGGALELSMTLRAERAAAVTTLDRTVALVRDSAAEAAFQLNPGVARRVIEGLSAIDTVIHAEVRDNFGGVLGRLERPDPPAPGPDAWFASLFADVTRRQVALEYTGGGDPEVVGRLTVVLSDAALGARYRDHALASLAGGALRALVIAALLAAALAVLVIQPMRRLSVGIGRVDPARPGARPVPVPRGHRRDELGHVAVALNGLLGAFQDSLDGRDRAEAELRALTAELEERVAQRTRALADAMDELAAEKEETDSAFARLDEAHRDLERANRLVLESIQYARRIQTSLLPDKRALDGRVRDLHVCWEPLDVVGGDYFWLERCADGSALLVVVDCTGHGVPGAFMTLVVASELDRILHDQGLRRPSDILRALDRQVRARLRQDRPDSDSDDGLEAAVCLWEPGPATLTFSGAGLPLLYVEDGALHEVRGDRAWLGYRTLPAAESFTDHVVTVRPGMAFYMITDGVPDHMGGEPRRLLGRRRLGRIMLGNQGRPMAEQLAALRRDLESWRGAEPRRDDMTMIGFVPL</sequence>
<dbReference type="AlphaFoldDB" id="A0A7W6S0I7"/>
<dbReference type="RefSeq" id="WP_184434546.1">
    <property type="nucleotide sequence ID" value="NZ_JACIGI010000013.1"/>
</dbReference>
<dbReference type="InterPro" id="IPR001932">
    <property type="entry name" value="PPM-type_phosphatase-like_dom"/>
</dbReference>
<evidence type="ECO:0000256" key="2">
    <source>
        <dbReference type="SAM" id="Coils"/>
    </source>
</evidence>
<dbReference type="PROSITE" id="PS50885">
    <property type="entry name" value="HAMP"/>
    <property type="match status" value="1"/>
</dbReference>
<proteinExistence type="predicted"/>
<dbReference type="Pfam" id="PF07228">
    <property type="entry name" value="SpoIIE"/>
    <property type="match status" value="1"/>
</dbReference>
<feature type="transmembrane region" description="Helical" evidence="3">
    <location>
        <begin position="182"/>
        <end position="202"/>
    </location>
</feature>
<gene>
    <name evidence="5" type="ORF">GGD88_001862</name>
</gene>
<reference evidence="5 6" key="1">
    <citation type="submission" date="2020-08" db="EMBL/GenBank/DDBJ databases">
        <title>Genome sequencing of Purple Non-Sulfur Bacteria from various extreme environments.</title>
        <authorList>
            <person name="Mayer M."/>
        </authorList>
    </citation>
    <scope>NUCLEOTIDE SEQUENCE [LARGE SCALE GENOMIC DNA]</scope>
    <source>
        <strain evidence="5 6">JA135</strain>
    </source>
</reference>
<dbReference type="Proteomes" id="UP000555728">
    <property type="component" value="Unassembled WGS sequence"/>
</dbReference>
<comment type="caution">
    <text evidence="5">The sequence shown here is derived from an EMBL/GenBank/DDBJ whole genome shotgun (WGS) entry which is preliminary data.</text>
</comment>
<name>A0A7W6S0I7_9PROT</name>
<keyword evidence="6" id="KW-1185">Reference proteome</keyword>
<evidence type="ECO:0000313" key="5">
    <source>
        <dbReference type="EMBL" id="MBB4286135.1"/>
    </source>
</evidence>
<dbReference type="SMART" id="SM00331">
    <property type="entry name" value="PP2C_SIG"/>
    <property type="match status" value="1"/>
</dbReference>
<evidence type="ECO:0000259" key="4">
    <source>
        <dbReference type="PROSITE" id="PS50885"/>
    </source>
</evidence>
<protein>
    <submittedName>
        <fullName evidence="5">Serine phosphatase RsbU (Regulator of sigma subunit)</fullName>
    </submittedName>
</protein>
<feature type="domain" description="HAMP" evidence="4">
    <location>
        <begin position="199"/>
        <end position="255"/>
    </location>
</feature>
<dbReference type="PANTHER" id="PTHR43156">
    <property type="entry name" value="STAGE II SPORULATION PROTEIN E-RELATED"/>
    <property type="match status" value="1"/>
</dbReference>
<dbReference type="PANTHER" id="PTHR43156:SF9">
    <property type="entry name" value="HAMP DOMAIN-CONTAINING PROTEIN"/>
    <property type="match status" value="1"/>
</dbReference>
<organism evidence="5 6">
    <name type="scientific">Roseospira goensis</name>
    <dbReference type="NCBI Taxonomy" id="391922"/>
    <lineage>
        <taxon>Bacteria</taxon>
        <taxon>Pseudomonadati</taxon>
        <taxon>Pseudomonadota</taxon>
        <taxon>Alphaproteobacteria</taxon>
        <taxon>Rhodospirillales</taxon>
        <taxon>Rhodospirillaceae</taxon>
        <taxon>Roseospira</taxon>
    </lineage>
</organism>
<evidence type="ECO:0000313" key="6">
    <source>
        <dbReference type="Proteomes" id="UP000555728"/>
    </source>
</evidence>
<dbReference type="Gene3D" id="3.60.40.10">
    <property type="entry name" value="PPM-type phosphatase domain"/>
    <property type="match status" value="1"/>
</dbReference>
<dbReference type="InterPro" id="IPR036457">
    <property type="entry name" value="PPM-type-like_dom_sf"/>
</dbReference>
<dbReference type="GO" id="GO:0007165">
    <property type="term" value="P:signal transduction"/>
    <property type="evidence" value="ECO:0007669"/>
    <property type="project" value="InterPro"/>
</dbReference>
<feature type="transmembrane region" description="Helical" evidence="3">
    <location>
        <begin position="27"/>
        <end position="47"/>
    </location>
</feature>
<keyword evidence="3" id="KW-1133">Transmembrane helix</keyword>
<keyword evidence="1" id="KW-0378">Hydrolase</keyword>
<evidence type="ECO:0000256" key="3">
    <source>
        <dbReference type="SAM" id="Phobius"/>
    </source>
</evidence>
<evidence type="ECO:0000256" key="1">
    <source>
        <dbReference type="ARBA" id="ARBA00022801"/>
    </source>
</evidence>
<keyword evidence="3" id="KW-0472">Membrane</keyword>
<dbReference type="InterPro" id="IPR003660">
    <property type="entry name" value="HAMP_dom"/>
</dbReference>
<dbReference type="GO" id="GO:0016791">
    <property type="term" value="F:phosphatase activity"/>
    <property type="evidence" value="ECO:0007669"/>
    <property type="project" value="TreeGrafter"/>
</dbReference>
<dbReference type="EMBL" id="JACIGI010000013">
    <property type="protein sequence ID" value="MBB4286135.1"/>
    <property type="molecule type" value="Genomic_DNA"/>
</dbReference>
<accession>A0A7W6S0I7</accession>
<dbReference type="InterPro" id="IPR052016">
    <property type="entry name" value="Bact_Sigma-Reg"/>
</dbReference>
<keyword evidence="2" id="KW-0175">Coiled coil</keyword>
<feature type="coiled-coil region" evidence="2">
    <location>
        <begin position="257"/>
        <end position="306"/>
    </location>
</feature>
<dbReference type="GO" id="GO:0016020">
    <property type="term" value="C:membrane"/>
    <property type="evidence" value="ECO:0007669"/>
    <property type="project" value="InterPro"/>
</dbReference>